<reference evidence="2" key="1">
    <citation type="submission" date="2017-01" db="EMBL/GenBank/DDBJ databases">
        <title>Comparative genomics of anhydrobiosis in the tardigrade Hypsibius dujardini.</title>
        <authorList>
            <person name="Yoshida Y."/>
            <person name="Koutsovoulos G."/>
            <person name="Laetsch D."/>
            <person name="Stevens L."/>
            <person name="Kumar S."/>
            <person name="Horikawa D."/>
            <person name="Ishino K."/>
            <person name="Komine S."/>
            <person name="Tomita M."/>
            <person name="Blaxter M."/>
            <person name="Arakawa K."/>
        </authorList>
    </citation>
    <scope>NUCLEOTIDE SEQUENCE [LARGE SCALE GENOMIC DNA]</scope>
    <source>
        <strain evidence="2">Z151</strain>
    </source>
</reference>
<gene>
    <name evidence="1" type="ORF">BV898_19918</name>
</gene>
<proteinExistence type="predicted"/>
<dbReference type="EMBL" id="MTYJ01000920">
    <property type="protein sequence ID" value="OWA55534.1"/>
    <property type="molecule type" value="Genomic_DNA"/>
</dbReference>
<sequence length="61" mass="6895">VSCKRSFAPPKCGWNVPELQKRLPSVSYMAKLPFSCMTTDRGLLLVPDVALDQMDLLSQRR</sequence>
<dbReference type="AlphaFoldDB" id="A0A9X6RPD8"/>
<dbReference type="Proteomes" id="UP000192578">
    <property type="component" value="Unassembled WGS sequence"/>
</dbReference>
<comment type="caution">
    <text evidence="1">The sequence shown here is derived from an EMBL/GenBank/DDBJ whole genome shotgun (WGS) entry which is preliminary data.</text>
</comment>
<name>A0A9X6RPD8_HYPEX</name>
<organism evidence="1 2">
    <name type="scientific">Hypsibius exemplaris</name>
    <name type="common">Freshwater tardigrade</name>
    <dbReference type="NCBI Taxonomy" id="2072580"/>
    <lineage>
        <taxon>Eukaryota</taxon>
        <taxon>Metazoa</taxon>
        <taxon>Ecdysozoa</taxon>
        <taxon>Tardigrada</taxon>
        <taxon>Eutardigrada</taxon>
        <taxon>Parachela</taxon>
        <taxon>Hypsibioidea</taxon>
        <taxon>Hypsibiidae</taxon>
        <taxon>Hypsibius</taxon>
    </lineage>
</organism>
<protein>
    <submittedName>
        <fullName evidence="1">Uncharacterized protein</fullName>
    </submittedName>
</protein>
<feature type="non-terminal residue" evidence="1">
    <location>
        <position position="1"/>
    </location>
</feature>
<accession>A0A9X6RPD8</accession>
<evidence type="ECO:0000313" key="1">
    <source>
        <dbReference type="EMBL" id="OWA55534.1"/>
    </source>
</evidence>
<evidence type="ECO:0000313" key="2">
    <source>
        <dbReference type="Proteomes" id="UP000192578"/>
    </source>
</evidence>
<keyword evidence="2" id="KW-1185">Reference proteome</keyword>